<dbReference type="eggNOG" id="COG0491">
    <property type="taxonomic scope" value="Bacteria"/>
</dbReference>
<dbReference type="Gene3D" id="3.60.15.10">
    <property type="entry name" value="Ribonuclease Z/Hydroxyacylglutathione hydrolase-like"/>
    <property type="match status" value="1"/>
</dbReference>
<keyword evidence="2" id="KW-0479">Metal-binding</keyword>
<name>A0A075WQT8_9BACT</name>
<evidence type="ECO:0000256" key="1">
    <source>
        <dbReference type="ARBA" id="ARBA00001947"/>
    </source>
</evidence>
<evidence type="ECO:0000313" key="7">
    <source>
        <dbReference type="Proteomes" id="UP000028481"/>
    </source>
</evidence>
<comment type="cofactor">
    <cofactor evidence="1">
        <name>Zn(2+)</name>
        <dbReference type="ChEBI" id="CHEBI:29105"/>
    </cofactor>
</comment>
<protein>
    <submittedName>
        <fullName evidence="6">Hydroxyacylglutathione hydrolase</fullName>
    </submittedName>
</protein>
<dbReference type="HOGENOM" id="CLU_030571_5_4_0"/>
<dbReference type="SUPFAM" id="SSF56281">
    <property type="entry name" value="Metallo-hydrolase/oxidoreductase"/>
    <property type="match status" value="1"/>
</dbReference>
<dbReference type="KEGG" id="tcm:HL41_01965"/>
<dbReference type="Pfam" id="PF00753">
    <property type="entry name" value="Lactamase_B"/>
    <property type="match status" value="1"/>
</dbReference>
<dbReference type="InterPro" id="IPR051453">
    <property type="entry name" value="MBL_Glyoxalase_II"/>
</dbReference>
<keyword evidence="3 6" id="KW-0378">Hydrolase</keyword>
<dbReference type="Proteomes" id="UP000028481">
    <property type="component" value="Chromosome"/>
</dbReference>
<dbReference type="EMBL" id="CP008796">
    <property type="protein sequence ID" value="AIH03674.1"/>
    <property type="molecule type" value="Genomic_DNA"/>
</dbReference>
<feature type="domain" description="Metallo-beta-lactamase" evidence="5">
    <location>
        <begin position="14"/>
        <end position="191"/>
    </location>
</feature>
<dbReference type="RefSeq" id="WP_038060008.1">
    <property type="nucleotide sequence ID" value="NZ_CP008796.1"/>
</dbReference>
<accession>A0A075WQT8</accession>
<dbReference type="PANTHER" id="PTHR46233">
    <property type="entry name" value="HYDROXYACYLGLUTATHIONE HYDROLASE GLOC"/>
    <property type="match status" value="1"/>
</dbReference>
<dbReference type="InterPro" id="IPR001279">
    <property type="entry name" value="Metallo-B-lactamas"/>
</dbReference>
<dbReference type="InterPro" id="IPR036866">
    <property type="entry name" value="RibonucZ/Hydroxyglut_hydro"/>
</dbReference>
<dbReference type="STRING" id="289377.HL41_01965"/>
<organism evidence="6 7">
    <name type="scientific">Thermodesulfobacterium commune DSM 2178</name>
    <dbReference type="NCBI Taxonomy" id="289377"/>
    <lineage>
        <taxon>Bacteria</taxon>
        <taxon>Pseudomonadati</taxon>
        <taxon>Thermodesulfobacteriota</taxon>
        <taxon>Thermodesulfobacteria</taxon>
        <taxon>Thermodesulfobacteriales</taxon>
        <taxon>Thermodesulfobacteriaceae</taxon>
        <taxon>Thermodesulfobacterium</taxon>
    </lineage>
</organism>
<dbReference type="SMART" id="SM00849">
    <property type="entry name" value="Lactamase_B"/>
    <property type="match status" value="1"/>
</dbReference>
<sequence length="215" mass="24219">MKIERLIVGSFEVCCYIVYCEDTKEGVIIDPGAEDPRILELIKTLGIKVKVILGTHGHPDHVVGVSFLKEALNVPFGLHEEDDRFFQDKNNFSFFRSWGFPENPKADLRLKESDEIVFGKEKIKVIHTPGHSPGSICFYNQKEQVLFTGDTLFVEGVGRADLPGGNFFQMMDSIKKKILTLPEETSIFPGHDYGSKPVSTIGEEKNNNPFLEEIL</sequence>
<evidence type="ECO:0000313" key="6">
    <source>
        <dbReference type="EMBL" id="AIH03674.1"/>
    </source>
</evidence>
<gene>
    <name evidence="6" type="ORF">HL41_01965</name>
</gene>
<keyword evidence="7" id="KW-1185">Reference proteome</keyword>
<dbReference type="PANTHER" id="PTHR46233:SF3">
    <property type="entry name" value="HYDROXYACYLGLUTATHIONE HYDROLASE GLOC"/>
    <property type="match status" value="1"/>
</dbReference>
<dbReference type="CDD" id="cd06262">
    <property type="entry name" value="metallo-hydrolase-like_MBL-fold"/>
    <property type="match status" value="1"/>
</dbReference>
<proteinExistence type="predicted"/>
<dbReference type="AlphaFoldDB" id="A0A075WQT8"/>
<dbReference type="GO" id="GO:0016787">
    <property type="term" value="F:hydrolase activity"/>
    <property type="evidence" value="ECO:0007669"/>
    <property type="project" value="UniProtKB-KW"/>
</dbReference>
<reference evidence="6 7" key="1">
    <citation type="journal article" date="2015" name="Genome Announc.">
        <title>Genome Sequence of a Sulfate-Reducing Thermophilic Bacterium, Thermodesulfobacterium commune DSM 2178T (Phylum Thermodesulfobacteria).</title>
        <authorList>
            <person name="Bhatnagar S."/>
            <person name="Badger J.H."/>
            <person name="Madupu R."/>
            <person name="Khouri H.M."/>
            <person name="O'Connor E.M."/>
            <person name="Robb F.T."/>
            <person name="Ward N.L."/>
            <person name="Eisen J.A."/>
        </authorList>
    </citation>
    <scope>NUCLEOTIDE SEQUENCE [LARGE SCALE GENOMIC DNA]</scope>
    <source>
        <strain evidence="6 7">DSM 2178</strain>
    </source>
</reference>
<dbReference type="GO" id="GO:0046872">
    <property type="term" value="F:metal ion binding"/>
    <property type="evidence" value="ECO:0007669"/>
    <property type="project" value="UniProtKB-KW"/>
</dbReference>
<evidence type="ECO:0000256" key="2">
    <source>
        <dbReference type="ARBA" id="ARBA00022723"/>
    </source>
</evidence>
<keyword evidence="4" id="KW-0862">Zinc</keyword>
<evidence type="ECO:0000256" key="3">
    <source>
        <dbReference type="ARBA" id="ARBA00022801"/>
    </source>
</evidence>
<evidence type="ECO:0000256" key="4">
    <source>
        <dbReference type="ARBA" id="ARBA00022833"/>
    </source>
</evidence>
<dbReference type="PaxDb" id="289377-HL41_01965"/>
<dbReference type="OrthoDB" id="9802248at2"/>
<evidence type="ECO:0000259" key="5">
    <source>
        <dbReference type="SMART" id="SM00849"/>
    </source>
</evidence>